<evidence type="ECO:0000313" key="2">
    <source>
        <dbReference type="Proteomes" id="UP000789572"/>
    </source>
</evidence>
<dbReference type="AlphaFoldDB" id="A0A9N8Z2R1"/>
<proteinExistence type="predicted"/>
<comment type="caution">
    <text evidence="1">The sequence shown here is derived from an EMBL/GenBank/DDBJ whole genome shotgun (WGS) entry which is preliminary data.</text>
</comment>
<sequence length="140" mass="15540">MSGCLSPQLIAALQYPAYWNRAPSKWGGVSDWDIFIMKEVPGINRHTAHATLAAELKLLECELPKSSVAYRQTLTMKSCLKDCKKDPANTKLWETQMNALTDAANRSRIDLSNLESAAFNTGSVLAIENFRARAAYVMCL</sequence>
<gene>
    <name evidence="1" type="ORF">POCULU_LOCUS959</name>
</gene>
<name>A0A9N8Z2R1_9GLOM</name>
<evidence type="ECO:0000313" key="1">
    <source>
        <dbReference type="EMBL" id="CAG8469324.1"/>
    </source>
</evidence>
<dbReference type="EMBL" id="CAJVPJ010000061">
    <property type="protein sequence ID" value="CAG8469324.1"/>
    <property type="molecule type" value="Genomic_DNA"/>
</dbReference>
<organism evidence="1 2">
    <name type="scientific">Paraglomus occultum</name>
    <dbReference type="NCBI Taxonomy" id="144539"/>
    <lineage>
        <taxon>Eukaryota</taxon>
        <taxon>Fungi</taxon>
        <taxon>Fungi incertae sedis</taxon>
        <taxon>Mucoromycota</taxon>
        <taxon>Glomeromycotina</taxon>
        <taxon>Glomeromycetes</taxon>
        <taxon>Paraglomerales</taxon>
        <taxon>Paraglomeraceae</taxon>
        <taxon>Paraglomus</taxon>
    </lineage>
</organism>
<accession>A0A9N8Z2R1</accession>
<keyword evidence="2" id="KW-1185">Reference proteome</keyword>
<dbReference type="Proteomes" id="UP000789572">
    <property type="component" value="Unassembled WGS sequence"/>
</dbReference>
<reference evidence="1" key="1">
    <citation type="submission" date="2021-06" db="EMBL/GenBank/DDBJ databases">
        <authorList>
            <person name="Kallberg Y."/>
            <person name="Tangrot J."/>
            <person name="Rosling A."/>
        </authorList>
    </citation>
    <scope>NUCLEOTIDE SEQUENCE</scope>
    <source>
        <strain evidence="1">IA702</strain>
    </source>
</reference>
<protein>
    <submittedName>
        <fullName evidence="1">7974_t:CDS:1</fullName>
    </submittedName>
</protein>